<dbReference type="EMBL" id="CAJPDQ010000018">
    <property type="protein sequence ID" value="CAF9922528.1"/>
    <property type="molecule type" value="Genomic_DNA"/>
</dbReference>
<comment type="caution">
    <text evidence="1">The sequence shown here is derived from an EMBL/GenBank/DDBJ whole genome shotgun (WGS) entry which is preliminary data.</text>
</comment>
<organism evidence="1 2">
    <name type="scientific">Gomphillus americanus</name>
    <dbReference type="NCBI Taxonomy" id="1940652"/>
    <lineage>
        <taxon>Eukaryota</taxon>
        <taxon>Fungi</taxon>
        <taxon>Dikarya</taxon>
        <taxon>Ascomycota</taxon>
        <taxon>Pezizomycotina</taxon>
        <taxon>Lecanoromycetes</taxon>
        <taxon>OSLEUM clade</taxon>
        <taxon>Ostropomycetidae</taxon>
        <taxon>Ostropales</taxon>
        <taxon>Graphidaceae</taxon>
        <taxon>Gomphilloideae</taxon>
        <taxon>Gomphillus</taxon>
    </lineage>
</organism>
<dbReference type="Proteomes" id="UP000664169">
    <property type="component" value="Unassembled WGS sequence"/>
</dbReference>
<evidence type="ECO:0000313" key="1">
    <source>
        <dbReference type="EMBL" id="CAF9922528.1"/>
    </source>
</evidence>
<keyword evidence="2" id="KW-1185">Reference proteome</keyword>
<gene>
    <name evidence="1" type="ORF">GOMPHAMPRED_002596</name>
</gene>
<evidence type="ECO:0000313" key="2">
    <source>
        <dbReference type="Proteomes" id="UP000664169"/>
    </source>
</evidence>
<sequence length="311" mass="33304">MAGQDRTLFRDPLHVEHWVATSAKTPVDSGISTSSLQIERSVSDQGLAAFFSPGMQAPPLELSALSCDADLYPTNMSPVVPSNQVFLSGNSIIGEDGSSNGIASPTEISYAASIHALTFTEEYPSNGEAIYTSEAPPQLAWSPSSLATEPSYVNCYSAPGSLPCLVNSPPVVAVSEDCNSSLLGIDDYLHGSTGNPCVQYPVDVFQPDLIYPDLGTSENHSINISHSHDTGISRSLTEYSYTTITDPALWLSYAQSGTDTCGPHRAIQPLTNANARGHSFYHIGPSPIDNLYHCPFVDCGHKPDKLKCNYE</sequence>
<reference evidence="1" key="1">
    <citation type="submission" date="2021-03" db="EMBL/GenBank/DDBJ databases">
        <authorList>
            <person name="Tagirdzhanova G."/>
        </authorList>
    </citation>
    <scope>NUCLEOTIDE SEQUENCE</scope>
</reference>
<protein>
    <submittedName>
        <fullName evidence="1">Uncharacterized protein</fullName>
    </submittedName>
</protein>
<proteinExistence type="predicted"/>
<dbReference type="OrthoDB" id="5062908at2759"/>
<dbReference type="AlphaFoldDB" id="A0A8H3FIG0"/>
<accession>A0A8H3FIG0</accession>
<name>A0A8H3FIG0_9LECA</name>